<dbReference type="RefSeq" id="WP_184092217.1">
    <property type="nucleotide sequence ID" value="NZ_AP023367.1"/>
</dbReference>
<dbReference type="Proteomes" id="UP000515561">
    <property type="component" value="Chromosome"/>
</dbReference>
<name>A0A6S6RC41_9FIRM</name>
<protein>
    <submittedName>
        <fullName evidence="1">Chloramphenicol acetyltransferase</fullName>
    </submittedName>
</protein>
<dbReference type="KEGG" id="acel:acsn021_43610"/>
<dbReference type="PANTHER" id="PTHR38474:SF2">
    <property type="entry name" value="CHLORAMPHENICOL ACETYLTRANSFERASE"/>
    <property type="match status" value="1"/>
</dbReference>
<evidence type="ECO:0000313" key="2">
    <source>
        <dbReference type="Proteomes" id="UP000515561"/>
    </source>
</evidence>
<dbReference type="InterPro" id="IPR001707">
    <property type="entry name" value="Cmp_AcTrfase"/>
</dbReference>
<keyword evidence="1" id="KW-0808">Transferase</keyword>
<proteinExistence type="predicted"/>
<dbReference type="EMBL" id="AP023367">
    <property type="protein sequence ID" value="BCJ96792.1"/>
    <property type="molecule type" value="Genomic_DNA"/>
</dbReference>
<gene>
    <name evidence="1" type="primary">cat</name>
    <name evidence="1" type="ORF">acsn021_43610</name>
</gene>
<organism evidence="1 2">
    <name type="scientific">Anaerocolumna cellulosilytica</name>
    <dbReference type="NCBI Taxonomy" id="433286"/>
    <lineage>
        <taxon>Bacteria</taxon>
        <taxon>Bacillati</taxon>
        <taxon>Bacillota</taxon>
        <taxon>Clostridia</taxon>
        <taxon>Lachnospirales</taxon>
        <taxon>Lachnospiraceae</taxon>
        <taxon>Anaerocolumna</taxon>
    </lineage>
</organism>
<dbReference type="NCBIfam" id="NF000491">
    <property type="entry name" value="chloram_CatA"/>
    <property type="match status" value="1"/>
</dbReference>
<accession>A0A6S6RC41</accession>
<dbReference type="AlphaFoldDB" id="A0A6S6RC41"/>
<dbReference type="PANTHER" id="PTHR38474">
    <property type="entry name" value="SLR0299 PROTEIN"/>
    <property type="match status" value="1"/>
</dbReference>
<reference evidence="1 2" key="1">
    <citation type="journal article" date="2016" name="Int. J. Syst. Evol. Microbiol.">
        <title>Descriptions of Anaerotaenia torta gen. nov., sp. nov. and Anaerocolumna cellulosilytica gen. nov., sp. nov. isolated from a methanogenic reactor of cattle waste.</title>
        <authorList>
            <person name="Uek A."/>
            <person name="Ohtaki Y."/>
            <person name="Kaku N."/>
            <person name="Ueki K."/>
        </authorList>
    </citation>
    <scope>NUCLEOTIDE SEQUENCE [LARGE SCALE GENOMIC DNA]</scope>
    <source>
        <strain evidence="1 2">SN021</strain>
    </source>
</reference>
<dbReference type="SMART" id="SM01059">
    <property type="entry name" value="CAT"/>
    <property type="match status" value="1"/>
</dbReference>
<keyword evidence="2" id="KW-1185">Reference proteome</keyword>
<dbReference type="SUPFAM" id="SSF52777">
    <property type="entry name" value="CoA-dependent acyltransferases"/>
    <property type="match status" value="1"/>
</dbReference>
<dbReference type="Gene3D" id="3.30.559.10">
    <property type="entry name" value="Chloramphenicol acetyltransferase-like domain"/>
    <property type="match status" value="1"/>
</dbReference>
<evidence type="ECO:0000313" key="1">
    <source>
        <dbReference type="EMBL" id="BCJ96792.1"/>
    </source>
</evidence>
<dbReference type="GO" id="GO:0008811">
    <property type="term" value="F:chloramphenicol O-acetyltransferase activity"/>
    <property type="evidence" value="ECO:0007669"/>
    <property type="project" value="InterPro"/>
</dbReference>
<dbReference type="InterPro" id="IPR023213">
    <property type="entry name" value="CAT-like_dom_sf"/>
</dbReference>
<dbReference type="PIRSF" id="PIRSF000440">
    <property type="entry name" value="CAT"/>
    <property type="match status" value="1"/>
</dbReference>
<sequence length="217" mass="25650">MQFKEIQMDQWVRKEHYEHYKNNVRCSYSVTVPIDVTDLLIKLKAKGLKAYPAQIYLLSSVVNQCKEFRMSTNEEQHLGYWDVMDPMYTVLNTSTETFSSVWTKYDRCFLTFYKRYLEDTAQYANGVLFPQKNIPSNIFNISSVPWLNFTAFNLNVFSNENYYLPIFTIGKYIKEDDKIQMPLAIQCHHAVCDGLHLGRFVDALRYMATHTEEWLLL</sequence>
<dbReference type="Pfam" id="PF00302">
    <property type="entry name" value="CAT"/>
    <property type="match status" value="1"/>
</dbReference>